<dbReference type="EMBL" id="JAJEPX010000021">
    <property type="protein sequence ID" value="MCC2177057.1"/>
    <property type="molecule type" value="Genomic_DNA"/>
</dbReference>
<protein>
    <submittedName>
        <fullName evidence="1">Uncharacterized protein</fullName>
    </submittedName>
</protein>
<evidence type="ECO:0000313" key="2">
    <source>
        <dbReference type="Proteomes" id="UP001298753"/>
    </source>
</evidence>
<reference evidence="1 2" key="1">
    <citation type="submission" date="2021-10" db="EMBL/GenBank/DDBJ databases">
        <title>Anaerobic single-cell dispensing facilitates the cultivation of human gut bacteria.</title>
        <authorList>
            <person name="Afrizal A."/>
        </authorList>
    </citation>
    <scope>NUCLEOTIDE SEQUENCE [LARGE SCALE GENOMIC DNA]</scope>
    <source>
        <strain evidence="1 2">CLA-AA-H270</strain>
    </source>
</reference>
<keyword evidence="2" id="KW-1185">Reference proteome</keyword>
<dbReference type="AlphaFoldDB" id="A0AAW4VVV7"/>
<dbReference type="Proteomes" id="UP001298753">
    <property type="component" value="Unassembled WGS sequence"/>
</dbReference>
<dbReference type="GeneID" id="98659849"/>
<evidence type="ECO:0000313" key="1">
    <source>
        <dbReference type="EMBL" id="MCC2177057.1"/>
    </source>
</evidence>
<name>A0AAW4VVV7_9FIRM</name>
<dbReference type="RefSeq" id="WP_158557367.1">
    <property type="nucleotide sequence ID" value="NZ_DBEZDI010000027.1"/>
</dbReference>
<gene>
    <name evidence="1" type="ORF">LKD22_07945</name>
</gene>
<sequence>MFLQLLLRLQIHGFGIAPIVGILLSEIALDGKASTLSTEAFRWDWFG</sequence>
<comment type="caution">
    <text evidence="1">The sequence shown here is derived from an EMBL/GenBank/DDBJ whole genome shotgun (WGS) entry which is preliminary data.</text>
</comment>
<accession>A0AAW4VVV7</accession>
<proteinExistence type="predicted"/>
<organism evidence="1 2">
    <name type="scientific">Agathobaculum butyriciproducens</name>
    <dbReference type="NCBI Taxonomy" id="1628085"/>
    <lineage>
        <taxon>Bacteria</taxon>
        <taxon>Bacillati</taxon>
        <taxon>Bacillota</taxon>
        <taxon>Clostridia</taxon>
        <taxon>Eubacteriales</taxon>
        <taxon>Butyricicoccaceae</taxon>
        <taxon>Agathobaculum</taxon>
    </lineage>
</organism>